<dbReference type="GeneID" id="5728601"/>
<name>A0A2K3CN78_CHLRE</name>
<evidence type="ECO:0000256" key="1">
    <source>
        <dbReference type="SAM" id="MobiDB-lite"/>
    </source>
</evidence>
<dbReference type="EMBL" id="KZ454948">
    <property type="protein sequence ID" value="PNW69752.1"/>
    <property type="molecule type" value="Genomic_DNA"/>
</dbReference>
<keyword evidence="3" id="KW-1185">Reference proteome</keyword>
<dbReference type="Gramene" id="PNW69752">
    <property type="protein sequence ID" value="PNW69752"/>
    <property type="gene ID" value="CHLRE_21g752247v5"/>
</dbReference>
<dbReference type="ExpressionAtlas" id="A0A2K3CN78">
    <property type="expression patterns" value="baseline"/>
</dbReference>
<feature type="compositionally biased region" description="Acidic residues" evidence="1">
    <location>
        <begin position="8"/>
        <end position="18"/>
    </location>
</feature>
<sequence>MALHGHEDEELLDYDEDDFKTAGEPSSEPLAVDVNGDTEIADVKEEEHAAAGPSTSSVVLSCRCYHCGQPVSVALIAAEPAATTGGNNGAAGGSDGRVATGSRELAAGAAPQPAADLNGAASPPATDDAGMETEEEDNRPTPAPKRQKRADGSGPSAAVTEIADGSLPCPPRTSDETKFGVSEAILKARKVDGLCFVCGKSGHSVKAHVGHDNWQTVVRKGGQGGRGRGRGGGQGGGRGNKGGRGGAAGKAGGRK</sequence>
<dbReference type="KEGG" id="cre:CHLRE_21g752247v5"/>
<dbReference type="PaxDb" id="3055-EDO95844"/>
<gene>
    <name evidence="2" type="ORF">CHLRE_21g752247v5</name>
</gene>
<evidence type="ECO:0000313" key="3">
    <source>
        <dbReference type="Proteomes" id="UP000006906"/>
    </source>
</evidence>
<organism evidence="2 3">
    <name type="scientific">Chlamydomonas reinhardtii</name>
    <name type="common">Chlamydomonas smithii</name>
    <dbReference type="NCBI Taxonomy" id="3055"/>
    <lineage>
        <taxon>Eukaryota</taxon>
        <taxon>Viridiplantae</taxon>
        <taxon>Chlorophyta</taxon>
        <taxon>core chlorophytes</taxon>
        <taxon>Chlorophyceae</taxon>
        <taxon>CS clade</taxon>
        <taxon>Chlamydomonadales</taxon>
        <taxon>Chlamydomonadaceae</taxon>
        <taxon>Chlamydomonas</taxon>
    </lineage>
</organism>
<accession>A0A2K3CN78</accession>
<dbReference type="RefSeq" id="XP_001703060.2">
    <property type="nucleotide sequence ID" value="XM_001703008.2"/>
</dbReference>
<feature type="compositionally biased region" description="Gly residues" evidence="1">
    <location>
        <begin position="221"/>
        <end position="255"/>
    </location>
</feature>
<evidence type="ECO:0000313" key="2">
    <source>
        <dbReference type="EMBL" id="PNW69752.1"/>
    </source>
</evidence>
<dbReference type="Proteomes" id="UP000006906">
    <property type="component" value="Unassembled WGS sequence"/>
</dbReference>
<dbReference type="AlphaFoldDB" id="A0A2K3CN78"/>
<feature type="compositionally biased region" description="Low complexity" evidence="1">
    <location>
        <begin position="106"/>
        <end position="115"/>
    </location>
</feature>
<reference evidence="2 3" key="1">
    <citation type="journal article" date="2007" name="Science">
        <title>The Chlamydomonas genome reveals the evolution of key animal and plant functions.</title>
        <authorList>
            <person name="Merchant S.S."/>
            <person name="Prochnik S.E."/>
            <person name="Vallon O."/>
            <person name="Harris E.H."/>
            <person name="Karpowicz S.J."/>
            <person name="Witman G.B."/>
            <person name="Terry A."/>
            <person name="Salamov A."/>
            <person name="Fritz-Laylin L.K."/>
            <person name="Marechal-Drouard L."/>
            <person name="Marshall W.F."/>
            <person name="Qu L.H."/>
            <person name="Nelson D.R."/>
            <person name="Sanderfoot A.A."/>
            <person name="Spalding M.H."/>
            <person name="Kapitonov V.V."/>
            <person name="Ren Q."/>
            <person name="Ferris P."/>
            <person name="Lindquist E."/>
            <person name="Shapiro H."/>
            <person name="Lucas S.M."/>
            <person name="Grimwood J."/>
            <person name="Schmutz J."/>
            <person name="Cardol P."/>
            <person name="Cerutti H."/>
            <person name="Chanfreau G."/>
            <person name="Chen C.L."/>
            <person name="Cognat V."/>
            <person name="Croft M.T."/>
            <person name="Dent R."/>
            <person name="Dutcher S."/>
            <person name="Fernandez E."/>
            <person name="Fukuzawa H."/>
            <person name="Gonzalez-Ballester D."/>
            <person name="Gonzalez-Halphen D."/>
            <person name="Hallmann A."/>
            <person name="Hanikenne M."/>
            <person name="Hippler M."/>
            <person name="Inwood W."/>
            <person name="Jabbari K."/>
            <person name="Kalanon M."/>
            <person name="Kuras R."/>
            <person name="Lefebvre P.A."/>
            <person name="Lemaire S.D."/>
            <person name="Lobanov A.V."/>
            <person name="Lohr M."/>
            <person name="Manuell A."/>
            <person name="Meier I."/>
            <person name="Mets L."/>
            <person name="Mittag M."/>
            <person name="Mittelmeier T."/>
            <person name="Moroney J.V."/>
            <person name="Moseley J."/>
            <person name="Napoli C."/>
            <person name="Nedelcu A.M."/>
            <person name="Niyogi K."/>
            <person name="Novoselov S.V."/>
            <person name="Paulsen I.T."/>
            <person name="Pazour G."/>
            <person name="Purton S."/>
            <person name="Ral J.P."/>
            <person name="Riano-Pachon D.M."/>
            <person name="Riekhof W."/>
            <person name="Rymarquis L."/>
            <person name="Schroda M."/>
            <person name="Stern D."/>
            <person name="Umen J."/>
            <person name="Willows R."/>
            <person name="Wilson N."/>
            <person name="Zimmer S.L."/>
            <person name="Allmer J."/>
            <person name="Balk J."/>
            <person name="Bisova K."/>
            <person name="Chen C.J."/>
            <person name="Elias M."/>
            <person name="Gendler K."/>
            <person name="Hauser C."/>
            <person name="Lamb M.R."/>
            <person name="Ledford H."/>
            <person name="Long J.C."/>
            <person name="Minagawa J."/>
            <person name="Page M.D."/>
            <person name="Pan J."/>
            <person name="Pootakham W."/>
            <person name="Roje S."/>
            <person name="Rose A."/>
            <person name="Stahlberg E."/>
            <person name="Terauchi A.M."/>
            <person name="Yang P."/>
            <person name="Ball S."/>
            <person name="Bowler C."/>
            <person name="Dieckmann C.L."/>
            <person name="Gladyshev V.N."/>
            <person name="Green P."/>
            <person name="Jorgensen R."/>
            <person name="Mayfield S."/>
            <person name="Mueller-Roeber B."/>
            <person name="Rajamani S."/>
            <person name="Sayre R.T."/>
            <person name="Brokstein P."/>
            <person name="Dubchak I."/>
            <person name="Goodstein D."/>
            <person name="Hornick L."/>
            <person name="Huang Y.W."/>
            <person name="Jhaveri J."/>
            <person name="Luo Y."/>
            <person name="Martinez D."/>
            <person name="Ngau W.C."/>
            <person name="Otillar B."/>
            <person name="Poliakov A."/>
            <person name="Porter A."/>
            <person name="Szajkowski L."/>
            <person name="Werner G."/>
            <person name="Zhou K."/>
            <person name="Grigoriev I.V."/>
            <person name="Rokhsar D.S."/>
            <person name="Grossman A.R."/>
        </authorList>
    </citation>
    <scope>NUCLEOTIDE SEQUENCE [LARGE SCALE GENOMIC DNA]</scope>
    <source>
        <strain evidence="3">CC-503</strain>
    </source>
</reference>
<feature type="region of interest" description="Disordered" evidence="1">
    <location>
        <begin position="1"/>
        <end position="34"/>
    </location>
</feature>
<proteinExistence type="predicted"/>
<protein>
    <submittedName>
        <fullName evidence="2">Uncharacterized protein</fullName>
    </submittedName>
</protein>
<dbReference type="InParanoid" id="A0A2K3CN78"/>
<feature type="region of interest" description="Disordered" evidence="1">
    <location>
        <begin position="106"/>
        <end position="176"/>
    </location>
</feature>
<feature type="region of interest" description="Disordered" evidence="1">
    <location>
        <begin position="212"/>
        <end position="255"/>
    </location>
</feature>